<dbReference type="PANTHER" id="PTHR46268:SF6">
    <property type="entry name" value="UNIVERSAL STRESS PROTEIN UP12"/>
    <property type="match status" value="1"/>
</dbReference>
<organism evidence="3 4">
    <name type="scientific">Ktedonospora formicarum</name>
    <dbReference type="NCBI Taxonomy" id="2778364"/>
    <lineage>
        <taxon>Bacteria</taxon>
        <taxon>Bacillati</taxon>
        <taxon>Chloroflexota</taxon>
        <taxon>Ktedonobacteria</taxon>
        <taxon>Ktedonobacterales</taxon>
        <taxon>Ktedonobacteraceae</taxon>
        <taxon>Ktedonospora</taxon>
    </lineage>
</organism>
<dbReference type="Gene3D" id="3.40.50.12370">
    <property type="match status" value="1"/>
</dbReference>
<dbReference type="Proteomes" id="UP000612362">
    <property type="component" value="Unassembled WGS sequence"/>
</dbReference>
<sequence length="332" mass="35657">MMFQKILVPLDGSPLAEAALPVAGRMARSSGGTMMLLQVVDVSYAYLSYGAMQPSTLHVIMESSLASANTYLESVLCRPDLAGVSLKKQVVLGYPASVILSTVNTCAVDLVVMTSHGYTGVKRWVLGSVAEKVIHHAPVPIFILREEKKPLLAHPNDKSAGGVRALIPLDISARSQDVIAPAQALVTALSPLEQGELHLTQMVMVPNGSSKSAREALLHSAKQNLQAVSEYIREGLVAHVGLNHGFKLTWSISQTEDIAEGIVQMAEHGENAEDGSIIAPSNLIAMTTHGYSGIKKWTMGSIASRVLRATRLPVLLVRPADMIREEQLKEES</sequence>
<evidence type="ECO:0000259" key="2">
    <source>
        <dbReference type="Pfam" id="PF00582"/>
    </source>
</evidence>
<evidence type="ECO:0000313" key="3">
    <source>
        <dbReference type="EMBL" id="GHO48714.1"/>
    </source>
</evidence>
<dbReference type="SUPFAM" id="SSF52402">
    <property type="entry name" value="Adenine nucleotide alpha hydrolases-like"/>
    <property type="match status" value="2"/>
</dbReference>
<dbReference type="InterPro" id="IPR014729">
    <property type="entry name" value="Rossmann-like_a/b/a_fold"/>
</dbReference>
<dbReference type="Gene3D" id="3.40.50.620">
    <property type="entry name" value="HUPs"/>
    <property type="match status" value="1"/>
</dbReference>
<comment type="similarity">
    <text evidence="1">Belongs to the universal stress protein A family.</text>
</comment>
<protein>
    <submittedName>
        <fullName evidence="3">Universal stress protein UspA</fullName>
    </submittedName>
</protein>
<evidence type="ECO:0000256" key="1">
    <source>
        <dbReference type="ARBA" id="ARBA00008791"/>
    </source>
</evidence>
<dbReference type="EMBL" id="BNJF01000004">
    <property type="protein sequence ID" value="GHO48714.1"/>
    <property type="molecule type" value="Genomic_DNA"/>
</dbReference>
<evidence type="ECO:0000313" key="4">
    <source>
        <dbReference type="Proteomes" id="UP000612362"/>
    </source>
</evidence>
<dbReference type="AlphaFoldDB" id="A0A8J3IC80"/>
<dbReference type="InterPro" id="IPR006015">
    <property type="entry name" value="Universal_stress_UspA"/>
</dbReference>
<dbReference type="PRINTS" id="PR01438">
    <property type="entry name" value="UNVRSLSTRESS"/>
</dbReference>
<dbReference type="InterPro" id="IPR006016">
    <property type="entry name" value="UspA"/>
</dbReference>
<dbReference type="RefSeq" id="WP_220197891.1">
    <property type="nucleotide sequence ID" value="NZ_BNJF01000004.1"/>
</dbReference>
<dbReference type="PANTHER" id="PTHR46268">
    <property type="entry name" value="STRESS RESPONSE PROTEIN NHAX"/>
    <property type="match status" value="1"/>
</dbReference>
<dbReference type="Pfam" id="PF00582">
    <property type="entry name" value="Usp"/>
    <property type="match status" value="2"/>
</dbReference>
<name>A0A8J3IC80_9CHLR</name>
<feature type="domain" description="UspA" evidence="2">
    <location>
        <begin position="2"/>
        <end position="145"/>
    </location>
</feature>
<proteinExistence type="inferred from homology"/>
<feature type="domain" description="UspA" evidence="2">
    <location>
        <begin position="282"/>
        <end position="318"/>
    </location>
</feature>
<gene>
    <name evidence="3" type="ORF">KSX_68770</name>
</gene>
<dbReference type="CDD" id="cd00293">
    <property type="entry name" value="USP-like"/>
    <property type="match status" value="2"/>
</dbReference>
<keyword evidence="4" id="KW-1185">Reference proteome</keyword>
<accession>A0A8J3IC80</accession>
<comment type="caution">
    <text evidence="3">The sequence shown here is derived from an EMBL/GenBank/DDBJ whole genome shotgun (WGS) entry which is preliminary data.</text>
</comment>
<reference evidence="3" key="1">
    <citation type="submission" date="2020-10" db="EMBL/GenBank/DDBJ databases">
        <title>Taxonomic study of unclassified bacteria belonging to the class Ktedonobacteria.</title>
        <authorList>
            <person name="Yabe S."/>
            <person name="Wang C.M."/>
            <person name="Zheng Y."/>
            <person name="Sakai Y."/>
            <person name="Cavaletti L."/>
            <person name="Monciardini P."/>
            <person name="Donadio S."/>
        </authorList>
    </citation>
    <scope>NUCLEOTIDE SEQUENCE</scope>
    <source>
        <strain evidence="3">SOSP1-1</strain>
    </source>
</reference>